<proteinExistence type="inferred from homology"/>
<evidence type="ECO:0000313" key="4">
    <source>
        <dbReference type="EMBL" id="AWT59114.1"/>
    </source>
</evidence>
<dbReference type="InterPro" id="IPR020904">
    <property type="entry name" value="Sc_DH/Rdtase_CS"/>
</dbReference>
<dbReference type="InterPro" id="IPR002347">
    <property type="entry name" value="SDR_fam"/>
</dbReference>
<organism evidence="4 5">
    <name type="scientific">Candidatus Moanibacter tarae</name>
    <dbReference type="NCBI Taxonomy" id="2200854"/>
    <lineage>
        <taxon>Bacteria</taxon>
        <taxon>Pseudomonadati</taxon>
        <taxon>Verrucomicrobiota</taxon>
        <taxon>Opitutia</taxon>
        <taxon>Puniceicoccales</taxon>
        <taxon>Puniceicoccales incertae sedis</taxon>
        <taxon>Candidatus Moanibacter</taxon>
    </lineage>
</organism>
<gene>
    <name evidence="4" type="primary">fabG_4</name>
    <name evidence="4" type="ORF">DF168_00291</name>
</gene>
<dbReference type="CDD" id="cd05233">
    <property type="entry name" value="SDR_c"/>
    <property type="match status" value="1"/>
</dbReference>
<dbReference type="EMBL" id="CP029803">
    <property type="protein sequence ID" value="AWT59114.1"/>
    <property type="molecule type" value="Genomic_DNA"/>
</dbReference>
<evidence type="ECO:0000256" key="2">
    <source>
        <dbReference type="ARBA" id="ARBA00023002"/>
    </source>
</evidence>
<dbReference type="PRINTS" id="PR00080">
    <property type="entry name" value="SDRFAMILY"/>
</dbReference>
<dbReference type="InterPro" id="IPR036291">
    <property type="entry name" value="NAD(P)-bd_dom_sf"/>
</dbReference>
<dbReference type="PROSITE" id="PS00061">
    <property type="entry name" value="ADH_SHORT"/>
    <property type="match status" value="1"/>
</dbReference>
<name>A0A2Z4AG95_9BACT</name>
<protein>
    <submittedName>
        <fullName evidence="4">3-oxoacyl-[acyl-carrier-protein] reductase FabG</fullName>
        <ecNumber evidence="4">1.1.1.100</ecNumber>
    </submittedName>
</protein>
<dbReference type="Gene3D" id="3.40.50.720">
    <property type="entry name" value="NAD(P)-binding Rossmann-like Domain"/>
    <property type="match status" value="1"/>
</dbReference>
<sequence>MNLKGTTAIITGGSGVLGGRICRTLAREGVNLAVGYCGNETRARKISEELKGSGVETQAIACDVTKPEQVTEAVSAAIDRFGKIDILVNDGAYNISIPFDDLDALTFEEWSKILSINLTGPLLMSKAVAPIMKSQGNGRIINISSVAGIAPHGSSIAYAVSKAGLNHLTRCLAVALAPEILVNCVAPGYLEGTLMSSNLAPEQIHQSVHSSLLGRAANKDDVASQVVEFCRTDSITGQTLAIDSGRTFH</sequence>
<dbReference type="FunFam" id="3.40.50.720:FF:000084">
    <property type="entry name" value="Short-chain dehydrogenase reductase"/>
    <property type="match status" value="1"/>
</dbReference>
<dbReference type="AlphaFoldDB" id="A0A2Z4AG95"/>
<dbReference type="PANTHER" id="PTHR42760">
    <property type="entry name" value="SHORT-CHAIN DEHYDROGENASES/REDUCTASES FAMILY MEMBER"/>
    <property type="match status" value="1"/>
</dbReference>
<comment type="similarity">
    <text evidence="1 3">Belongs to the short-chain dehydrogenases/reductases (SDR) family.</text>
</comment>
<evidence type="ECO:0000256" key="1">
    <source>
        <dbReference type="ARBA" id="ARBA00006484"/>
    </source>
</evidence>
<dbReference type="SUPFAM" id="SSF51735">
    <property type="entry name" value="NAD(P)-binding Rossmann-fold domains"/>
    <property type="match status" value="1"/>
</dbReference>
<dbReference type="PRINTS" id="PR00081">
    <property type="entry name" value="GDHRDH"/>
</dbReference>
<dbReference type="GO" id="GO:0004316">
    <property type="term" value="F:3-oxoacyl-[acyl-carrier-protein] reductase (NADPH) activity"/>
    <property type="evidence" value="ECO:0007669"/>
    <property type="project" value="UniProtKB-EC"/>
</dbReference>
<dbReference type="PANTHER" id="PTHR42760:SF133">
    <property type="entry name" value="3-OXOACYL-[ACYL-CARRIER-PROTEIN] REDUCTASE"/>
    <property type="match status" value="1"/>
</dbReference>
<evidence type="ECO:0000256" key="3">
    <source>
        <dbReference type="RuleBase" id="RU000363"/>
    </source>
</evidence>
<dbReference type="KEGG" id="mtar:DF168_00291"/>
<evidence type="ECO:0000313" key="5">
    <source>
        <dbReference type="Proteomes" id="UP000247465"/>
    </source>
</evidence>
<dbReference type="Proteomes" id="UP000247465">
    <property type="component" value="Chromosome"/>
</dbReference>
<accession>A0A2Z4AG95</accession>
<reference evidence="4 5" key="1">
    <citation type="submission" date="2018-06" db="EMBL/GenBank/DDBJ databases">
        <title>Draft Genome Sequence of a Novel Marine Bacterium Related to the Verrucomicrobia.</title>
        <authorList>
            <person name="Vosseberg J."/>
            <person name="Martijn J."/>
            <person name="Ettema T.J.G."/>
        </authorList>
    </citation>
    <scope>NUCLEOTIDE SEQUENCE [LARGE SCALE GENOMIC DNA]</scope>
    <source>
        <strain evidence="4">TARA_B100001123</strain>
    </source>
</reference>
<dbReference type="EC" id="1.1.1.100" evidence="4"/>
<dbReference type="Pfam" id="PF00106">
    <property type="entry name" value="adh_short"/>
    <property type="match status" value="1"/>
</dbReference>
<keyword evidence="2 4" id="KW-0560">Oxidoreductase</keyword>